<proteinExistence type="predicted"/>
<dbReference type="Proteomes" id="UP001438707">
    <property type="component" value="Unassembled WGS sequence"/>
</dbReference>
<comment type="caution">
    <text evidence="1">The sequence shown here is derived from an EMBL/GenBank/DDBJ whole genome shotgun (WGS) entry which is preliminary data.</text>
</comment>
<evidence type="ECO:0000313" key="2">
    <source>
        <dbReference type="Proteomes" id="UP001438707"/>
    </source>
</evidence>
<dbReference type="AlphaFoldDB" id="A0AAW1R126"/>
<name>A0AAW1R126_9CHLO</name>
<keyword evidence="2" id="KW-1185">Reference proteome</keyword>
<organism evidence="1 2">
    <name type="scientific">Apatococcus lobatus</name>
    <dbReference type="NCBI Taxonomy" id="904363"/>
    <lineage>
        <taxon>Eukaryota</taxon>
        <taxon>Viridiplantae</taxon>
        <taxon>Chlorophyta</taxon>
        <taxon>core chlorophytes</taxon>
        <taxon>Trebouxiophyceae</taxon>
        <taxon>Chlorellales</taxon>
        <taxon>Chlorellaceae</taxon>
        <taxon>Apatococcus</taxon>
    </lineage>
</organism>
<gene>
    <name evidence="1" type="ORF">WJX74_003457</name>
</gene>
<protein>
    <submittedName>
        <fullName evidence="1">Uncharacterized protein</fullName>
    </submittedName>
</protein>
<dbReference type="EMBL" id="JALJOS010000018">
    <property type="protein sequence ID" value="KAK9827457.1"/>
    <property type="molecule type" value="Genomic_DNA"/>
</dbReference>
<sequence length="143" mass="16203">MAVVCNVVVSGTAEKARREPLWTKERDKMWGKCYNPVLAKQGCRSARSRSAARLFELHELDVVLCAVRKLGEQQTEELTSISANLAADCSRKLLQQWCRAPAGSPRSKLESRVARHFLIVLQMRERCWHNIWTSTLLGRSPPA</sequence>
<accession>A0AAW1R126</accession>
<evidence type="ECO:0000313" key="1">
    <source>
        <dbReference type="EMBL" id="KAK9827457.1"/>
    </source>
</evidence>
<reference evidence="1 2" key="1">
    <citation type="journal article" date="2024" name="Nat. Commun.">
        <title>Phylogenomics reveals the evolutionary origins of lichenization in chlorophyte algae.</title>
        <authorList>
            <person name="Puginier C."/>
            <person name="Libourel C."/>
            <person name="Otte J."/>
            <person name="Skaloud P."/>
            <person name="Haon M."/>
            <person name="Grisel S."/>
            <person name="Petersen M."/>
            <person name="Berrin J.G."/>
            <person name="Delaux P.M."/>
            <person name="Dal Grande F."/>
            <person name="Keller J."/>
        </authorList>
    </citation>
    <scope>NUCLEOTIDE SEQUENCE [LARGE SCALE GENOMIC DNA]</scope>
    <source>
        <strain evidence="1 2">SAG 2145</strain>
    </source>
</reference>